<evidence type="ECO:0000259" key="9">
    <source>
        <dbReference type="Pfam" id="PF03175"/>
    </source>
</evidence>
<name>A0ABR2JSU9_9EUKA</name>
<dbReference type="SUPFAM" id="SSF53098">
    <property type="entry name" value="Ribonuclease H-like"/>
    <property type="match status" value="1"/>
</dbReference>
<sequence>MDNLTKNHFIFDIEHTNPEYFYEKGAEKIPEWSVFSEIKFSLYVKGVKANNDVGGSFFQYLVDEAIDGQVKEYLKRLQIFDSLVNDKNKQREELNDCCFIYALSQTGSYDEDELNKMRLRINSRYLSQSSINKLCHEFKIHLKLSFINEEAKGKHKKEYIKSKKNGKSNNYLGIDKAAPNRTHTMNVYNNHYFIEEQTPFSTYYIKHLNECPSDKFNKEYKTYHWINARTLMKSSDLVRELMRQGMFKPITFGQYKILNTTFFNDIDKDIDLIDLNYDEDTCTQLISPSQKKKNNNENTIDEEITYWYADFEADTSGEIHKPFMVVLQSENGKINKEYRGEDCNEQLLEYLPHNAVVYFHNLAYDMRMLASYGINKSIIKGNKVMTADIKYKKKTIHFKDTLPILSCKLSSLPKMFNIPNIQKEIFPYKYYTLERLNAGAIGVINEAGINEDKKWKPTDYTLFKSNIDKIKGCRIDEKHFDMCFYCSFYCQQDVNILRLGFNSFRAGFIKDFQIDPFKFISISSLANEVFNQRRPKVITNDELNYGFLSKQSAYVVEIEITKINKHYSFPLIVRRVNGLNLNDDNLEEGQTIKMVVDNITLEDFIEFQEIEFKLIRGYYWDGKRDYRIQKAIRDIFNKRLEYKKQNNPLQNLYKLIMNSTYGKTIERPVEKDYKYLHSGEELEKFWTKNYNKIIEDVELFGCDIHAVKTLKQINNHFNFSLLGIQILSMSKRIMNEVMCLAFDIGCHIYYQDSDSFHIECNDLPKLVDAFKEKYNRDLIGSNLGQFHSDFTTINGYQEMPKAIESIFLMKKMYVDKLSDSTGEIDYMIRGKGLT</sequence>
<dbReference type="Gene3D" id="3.30.420.10">
    <property type="entry name" value="Ribonuclease H-like superfamily/Ribonuclease H"/>
    <property type="match status" value="1"/>
</dbReference>
<evidence type="ECO:0000256" key="3">
    <source>
        <dbReference type="ARBA" id="ARBA00022679"/>
    </source>
</evidence>
<dbReference type="InterPro" id="IPR036397">
    <property type="entry name" value="RNaseH_sf"/>
</dbReference>
<evidence type="ECO:0000256" key="7">
    <source>
        <dbReference type="ARBA" id="ARBA00023125"/>
    </source>
</evidence>
<gene>
    <name evidence="10" type="ORF">M9Y10_044496</name>
</gene>
<keyword evidence="7" id="KW-0238">DNA-binding</keyword>
<organism evidence="10 11">
    <name type="scientific">Tritrichomonas musculus</name>
    <dbReference type="NCBI Taxonomy" id="1915356"/>
    <lineage>
        <taxon>Eukaryota</taxon>
        <taxon>Metamonada</taxon>
        <taxon>Parabasalia</taxon>
        <taxon>Tritrichomonadida</taxon>
        <taxon>Tritrichomonadidae</taxon>
        <taxon>Tritrichomonas</taxon>
    </lineage>
</organism>
<comment type="catalytic activity">
    <reaction evidence="8">
        <text>DNA(n) + a 2'-deoxyribonucleoside 5'-triphosphate = DNA(n+1) + diphosphate</text>
        <dbReference type="Rhea" id="RHEA:22508"/>
        <dbReference type="Rhea" id="RHEA-COMP:17339"/>
        <dbReference type="Rhea" id="RHEA-COMP:17340"/>
        <dbReference type="ChEBI" id="CHEBI:33019"/>
        <dbReference type="ChEBI" id="CHEBI:61560"/>
        <dbReference type="ChEBI" id="CHEBI:173112"/>
        <dbReference type="EC" id="2.7.7.7"/>
    </reaction>
</comment>
<dbReference type="PANTHER" id="PTHR48144">
    <property type="entry name" value="DNA-DIRECTED DNA POLYMERASE"/>
    <property type="match status" value="1"/>
</dbReference>
<dbReference type="InterPro" id="IPR043502">
    <property type="entry name" value="DNA/RNA_pol_sf"/>
</dbReference>
<reference evidence="10 11" key="1">
    <citation type="submission" date="2024-04" db="EMBL/GenBank/DDBJ databases">
        <title>Tritrichomonas musculus Genome.</title>
        <authorList>
            <person name="Alves-Ferreira E."/>
            <person name="Grigg M."/>
            <person name="Lorenzi H."/>
            <person name="Galac M."/>
        </authorList>
    </citation>
    <scope>NUCLEOTIDE SEQUENCE [LARGE SCALE GENOMIC DNA]</scope>
    <source>
        <strain evidence="10 11">EAF2021</strain>
    </source>
</reference>
<dbReference type="InterPro" id="IPR012337">
    <property type="entry name" value="RNaseH-like_sf"/>
</dbReference>
<evidence type="ECO:0000313" key="11">
    <source>
        <dbReference type="Proteomes" id="UP001470230"/>
    </source>
</evidence>
<dbReference type="PANTHER" id="PTHR48144:SF2">
    <property type="entry name" value="DNA-DIRECTED DNA POLYMERASE"/>
    <property type="match status" value="1"/>
</dbReference>
<dbReference type="InterPro" id="IPR004868">
    <property type="entry name" value="DNA-dir_DNA_pol_B_mt/vir"/>
</dbReference>
<evidence type="ECO:0000313" key="10">
    <source>
        <dbReference type="EMBL" id="KAK8881860.1"/>
    </source>
</evidence>
<dbReference type="SUPFAM" id="SSF56672">
    <property type="entry name" value="DNA/RNA polymerases"/>
    <property type="match status" value="1"/>
</dbReference>
<dbReference type="Proteomes" id="UP001470230">
    <property type="component" value="Unassembled WGS sequence"/>
</dbReference>
<evidence type="ECO:0000256" key="5">
    <source>
        <dbReference type="ARBA" id="ARBA00022705"/>
    </source>
</evidence>
<accession>A0ABR2JSU9</accession>
<proteinExistence type="inferred from homology"/>
<protein>
    <recommendedName>
        <fullName evidence="2">DNA-directed DNA polymerase</fullName>
        <ecNumber evidence="2">2.7.7.7</ecNumber>
    </recommendedName>
</protein>
<evidence type="ECO:0000256" key="1">
    <source>
        <dbReference type="ARBA" id="ARBA00005755"/>
    </source>
</evidence>
<keyword evidence="4" id="KW-0548">Nucleotidyltransferase</keyword>
<keyword evidence="11" id="KW-1185">Reference proteome</keyword>
<dbReference type="EC" id="2.7.7.7" evidence="2"/>
<dbReference type="EMBL" id="JAPFFF010000009">
    <property type="protein sequence ID" value="KAK8881860.1"/>
    <property type="molecule type" value="Genomic_DNA"/>
</dbReference>
<evidence type="ECO:0000256" key="8">
    <source>
        <dbReference type="ARBA" id="ARBA00049244"/>
    </source>
</evidence>
<evidence type="ECO:0000256" key="4">
    <source>
        <dbReference type="ARBA" id="ARBA00022695"/>
    </source>
</evidence>
<keyword evidence="3" id="KW-0808">Transferase</keyword>
<evidence type="ECO:0000256" key="2">
    <source>
        <dbReference type="ARBA" id="ARBA00012417"/>
    </source>
</evidence>
<feature type="domain" description="DNA-directed DNA polymerase family B mitochondria/virus" evidence="9">
    <location>
        <begin position="350"/>
        <end position="533"/>
    </location>
</feature>
<comment type="caution">
    <text evidence="10">The sequence shown here is derived from an EMBL/GenBank/DDBJ whole genome shotgun (WGS) entry which is preliminary data.</text>
</comment>
<keyword evidence="6" id="KW-0239">DNA-directed DNA polymerase</keyword>
<evidence type="ECO:0000256" key="6">
    <source>
        <dbReference type="ARBA" id="ARBA00022932"/>
    </source>
</evidence>
<keyword evidence="5" id="KW-0235">DNA replication</keyword>
<comment type="similarity">
    <text evidence="1">Belongs to the DNA polymerase type-B family.</text>
</comment>
<dbReference type="Pfam" id="PF03175">
    <property type="entry name" value="DNA_pol_B_2"/>
    <property type="match status" value="1"/>
</dbReference>